<keyword evidence="4" id="KW-0479">Metal-binding</keyword>
<evidence type="ECO:0000313" key="11">
    <source>
        <dbReference type="EMBL" id="MDN4474725.1"/>
    </source>
</evidence>
<proteinExistence type="inferred from homology"/>
<dbReference type="PANTHER" id="PTHR46193:SF18">
    <property type="entry name" value="HEXITOL PHOSPHATASE B"/>
    <property type="match status" value="1"/>
</dbReference>
<dbReference type="Gene3D" id="3.40.50.1000">
    <property type="entry name" value="HAD superfamily/HAD-like"/>
    <property type="match status" value="1"/>
</dbReference>
<comment type="catalytic activity">
    <reaction evidence="8">
        <text>beta-D-glucose 1-phosphate = beta-D-glucose 6-phosphate</text>
        <dbReference type="Rhea" id="RHEA:20113"/>
        <dbReference type="ChEBI" id="CHEBI:57684"/>
        <dbReference type="ChEBI" id="CHEBI:58247"/>
        <dbReference type="EC" id="5.4.2.6"/>
    </reaction>
</comment>
<evidence type="ECO:0000256" key="10">
    <source>
        <dbReference type="ARBA" id="ARBA00044991"/>
    </source>
</evidence>
<dbReference type="InterPro" id="IPR006439">
    <property type="entry name" value="HAD-SF_hydro_IA"/>
</dbReference>
<gene>
    <name evidence="11" type="ORF">QQX09_02525</name>
</gene>
<evidence type="ECO:0000256" key="1">
    <source>
        <dbReference type="ARBA" id="ARBA00001946"/>
    </source>
</evidence>
<dbReference type="Pfam" id="PF00702">
    <property type="entry name" value="Hydrolase"/>
    <property type="match status" value="1"/>
</dbReference>
<dbReference type="InterPro" id="IPR023214">
    <property type="entry name" value="HAD_sf"/>
</dbReference>
<evidence type="ECO:0000256" key="2">
    <source>
        <dbReference type="ARBA" id="ARBA00006171"/>
    </source>
</evidence>
<dbReference type="SUPFAM" id="SSF56784">
    <property type="entry name" value="HAD-like"/>
    <property type="match status" value="1"/>
</dbReference>
<dbReference type="GO" id="GO:0016787">
    <property type="term" value="F:hydrolase activity"/>
    <property type="evidence" value="ECO:0007669"/>
    <property type="project" value="UniProtKB-KW"/>
</dbReference>
<dbReference type="NCBIfam" id="TIGR01509">
    <property type="entry name" value="HAD-SF-IA-v3"/>
    <property type="match status" value="1"/>
</dbReference>
<evidence type="ECO:0000256" key="6">
    <source>
        <dbReference type="ARBA" id="ARBA00023235"/>
    </source>
</evidence>
<dbReference type="Gene3D" id="1.10.150.240">
    <property type="entry name" value="Putative phosphatase, domain 2"/>
    <property type="match status" value="1"/>
</dbReference>
<dbReference type="EC" id="5.4.2.6" evidence="9"/>
<reference evidence="11" key="1">
    <citation type="submission" date="2023-06" db="EMBL/GenBank/DDBJ databases">
        <title>Sysu t00192.</title>
        <authorList>
            <person name="Gao L."/>
            <person name="Fang B.-Z."/>
            <person name="Li W.-J."/>
        </authorList>
    </citation>
    <scope>NUCLEOTIDE SEQUENCE</scope>
    <source>
        <strain evidence="11">SYSU T00192</strain>
    </source>
</reference>
<evidence type="ECO:0000256" key="4">
    <source>
        <dbReference type="ARBA" id="ARBA00022723"/>
    </source>
</evidence>
<comment type="cofactor">
    <cofactor evidence="1">
        <name>Mg(2+)</name>
        <dbReference type="ChEBI" id="CHEBI:18420"/>
    </cofactor>
</comment>
<evidence type="ECO:0000313" key="12">
    <source>
        <dbReference type="Proteomes" id="UP001172728"/>
    </source>
</evidence>
<dbReference type="RefSeq" id="WP_301131120.1">
    <property type="nucleotide sequence ID" value="NZ_JAUHPW010000001.1"/>
</dbReference>
<keyword evidence="3" id="KW-0597">Phosphoprotein</keyword>
<comment type="caution">
    <text evidence="11">The sequence shown here is derived from an EMBL/GenBank/DDBJ whole genome shotgun (WGS) entry which is preliminary data.</text>
</comment>
<comment type="similarity">
    <text evidence="2">Belongs to the HAD-like hydrolase superfamily. CbbY/CbbZ/Gph/YieH family.</text>
</comment>
<keyword evidence="6" id="KW-0413">Isomerase</keyword>
<keyword evidence="7" id="KW-0119">Carbohydrate metabolism</keyword>
<dbReference type="Proteomes" id="UP001172728">
    <property type="component" value="Unassembled WGS sequence"/>
</dbReference>
<keyword evidence="5" id="KW-0460">Magnesium</keyword>
<name>A0ABT8G6F8_9MICO</name>
<dbReference type="NCBIfam" id="TIGR02009">
    <property type="entry name" value="PGMB-YQAB-SF"/>
    <property type="match status" value="1"/>
</dbReference>
<evidence type="ECO:0000256" key="9">
    <source>
        <dbReference type="ARBA" id="ARBA00044968"/>
    </source>
</evidence>
<dbReference type="InterPro" id="IPR010976">
    <property type="entry name" value="B-phosphoglucomutase_hydrolase"/>
</dbReference>
<accession>A0ABT8G6F8</accession>
<dbReference type="InterPro" id="IPR051600">
    <property type="entry name" value="Beta-PGM-like"/>
</dbReference>
<protein>
    <recommendedName>
        <fullName evidence="10">Beta-phosphoglucomutase</fullName>
        <ecNumber evidence="9">5.4.2.6</ecNumber>
    </recommendedName>
</protein>
<dbReference type="InterPro" id="IPR036412">
    <property type="entry name" value="HAD-like_sf"/>
</dbReference>
<sequence length="226" mass="24199">MTDLAAAPGRGPANQPRGVIFGLDGVLMRTDELHFQAWSVLADRLGVEFSRQDNERLQGMSRAESLDALLGLGATEVSRTEKEMLSEDMELIYRELLRGLSPAHVDPAVHDTLVRLREHGLRLAVGSAARNARVILERTGLRHRFDAISDGDNVAHGEPDPEVYLRAADFLALQPQACAVVVGTPQGVEAARRGGFVCIGIGAAATHPDATSTIAALPDVLAHFVG</sequence>
<evidence type="ECO:0000256" key="3">
    <source>
        <dbReference type="ARBA" id="ARBA00022553"/>
    </source>
</evidence>
<dbReference type="InterPro" id="IPR023198">
    <property type="entry name" value="PGP-like_dom2"/>
</dbReference>
<evidence type="ECO:0000256" key="8">
    <source>
        <dbReference type="ARBA" id="ARBA00044926"/>
    </source>
</evidence>
<dbReference type="PANTHER" id="PTHR46193">
    <property type="entry name" value="6-PHOSPHOGLUCONATE PHOSPHATASE"/>
    <property type="match status" value="1"/>
</dbReference>
<dbReference type="EMBL" id="JAUHPW010000001">
    <property type="protein sequence ID" value="MDN4474725.1"/>
    <property type="molecule type" value="Genomic_DNA"/>
</dbReference>
<keyword evidence="12" id="KW-1185">Reference proteome</keyword>
<evidence type="ECO:0000256" key="7">
    <source>
        <dbReference type="ARBA" id="ARBA00023277"/>
    </source>
</evidence>
<organism evidence="11 12">
    <name type="scientific">Demequina litoralis</name>
    <dbReference type="NCBI Taxonomy" id="3051660"/>
    <lineage>
        <taxon>Bacteria</taxon>
        <taxon>Bacillati</taxon>
        <taxon>Actinomycetota</taxon>
        <taxon>Actinomycetes</taxon>
        <taxon>Micrococcales</taxon>
        <taxon>Demequinaceae</taxon>
        <taxon>Demequina</taxon>
    </lineage>
</organism>
<evidence type="ECO:0000256" key="5">
    <source>
        <dbReference type="ARBA" id="ARBA00022842"/>
    </source>
</evidence>
<keyword evidence="11" id="KW-0378">Hydrolase</keyword>